<evidence type="ECO:0000313" key="2">
    <source>
        <dbReference type="Proteomes" id="UP000186074"/>
    </source>
</evidence>
<dbReference type="RefSeq" id="WP_076084473.1">
    <property type="nucleotide sequence ID" value="NZ_CP019070.1"/>
</dbReference>
<keyword evidence="2" id="KW-1185">Reference proteome</keyword>
<dbReference type="Proteomes" id="UP000186074">
    <property type="component" value="Chromosome"/>
</dbReference>
<sequence>MARNLIKYSFSLIFVLLFYGCSFSQDSIKSVAQSNAASEITNYKNETITSLLKYKKKLDLRNPSSYNKSLSKNILHQIQTNQDYINILQDGKELQTYNEYLHYAFLNEQVENRNDFLILGLYKLIHKAYNLGGNHKFTAFQYNKIELSKLYKYLQVIRWKIRTNKDNKGRYLFNTWQNNWQLELLKKDDSDLNIIKNLEYIKANKESIYKHSNFSFEILFSRILLNVEYTLRKINIEPYAMSTSAIKSFIFIL</sequence>
<evidence type="ECO:0008006" key="3">
    <source>
        <dbReference type="Google" id="ProtNLM"/>
    </source>
</evidence>
<dbReference type="KEGG" id="alp:LPB137_03615"/>
<dbReference type="EMBL" id="CP019070">
    <property type="protein sequence ID" value="APW64984.1"/>
    <property type="molecule type" value="Genomic_DNA"/>
</dbReference>
<proteinExistence type="predicted"/>
<dbReference type="OrthoDB" id="5338644at2"/>
<protein>
    <recommendedName>
        <fullName evidence="3">Lipoprotein</fullName>
    </recommendedName>
</protein>
<evidence type="ECO:0000313" key="1">
    <source>
        <dbReference type="EMBL" id="APW64984.1"/>
    </source>
</evidence>
<accession>A0A1P8KKC0</accession>
<name>A0A1P8KKC0_9BACT</name>
<dbReference type="AlphaFoldDB" id="A0A1P8KKC0"/>
<organism evidence="1 2">
    <name type="scientific">Poseidonibacter parvus</name>
    <dbReference type="NCBI Taxonomy" id="1850254"/>
    <lineage>
        <taxon>Bacteria</taxon>
        <taxon>Pseudomonadati</taxon>
        <taxon>Campylobacterota</taxon>
        <taxon>Epsilonproteobacteria</taxon>
        <taxon>Campylobacterales</taxon>
        <taxon>Arcobacteraceae</taxon>
        <taxon>Poseidonibacter</taxon>
    </lineage>
</organism>
<dbReference type="PROSITE" id="PS51257">
    <property type="entry name" value="PROKAR_LIPOPROTEIN"/>
    <property type="match status" value="1"/>
</dbReference>
<reference evidence="1 2" key="1">
    <citation type="submission" date="2017-01" db="EMBL/GenBank/DDBJ databases">
        <title>Genome sequencing of Arcobacter sp. LPB0137.</title>
        <authorList>
            <person name="Lee G.-W."/>
            <person name="Yi H."/>
        </authorList>
    </citation>
    <scope>NUCLEOTIDE SEQUENCE [LARGE SCALE GENOMIC DNA]</scope>
    <source>
        <strain evidence="1 2">LPB0137</strain>
    </source>
</reference>
<gene>
    <name evidence="1" type="ORF">LPB137_03615</name>
</gene>
<dbReference type="STRING" id="1850254.LPB137_03615"/>